<reference evidence="2 3" key="1">
    <citation type="submission" date="2017-03" db="EMBL/GenBank/DDBJ databases">
        <title>Genome sequence of Sphingomonas mucosissima DSM 17494.</title>
        <authorList>
            <person name="Poehlein A."/>
            <person name="Wuebbeler J.H."/>
            <person name="Steinbuechel A."/>
            <person name="Daniel R."/>
        </authorList>
    </citation>
    <scope>NUCLEOTIDE SEQUENCE [LARGE SCALE GENOMIC DNA]</scope>
    <source>
        <strain evidence="2 3">DSM 17494</strain>
    </source>
</reference>
<gene>
    <name evidence="2" type="ORF">SPMU_12880</name>
</gene>
<dbReference type="Proteomes" id="UP000197783">
    <property type="component" value="Unassembled WGS sequence"/>
</dbReference>
<proteinExistence type="predicted"/>
<dbReference type="OrthoDB" id="7507461at2"/>
<organism evidence="2 3">
    <name type="scientific">Sphingomonas mucosissima</name>
    <dbReference type="NCBI Taxonomy" id="370959"/>
    <lineage>
        <taxon>Bacteria</taxon>
        <taxon>Pseudomonadati</taxon>
        <taxon>Pseudomonadota</taxon>
        <taxon>Alphaproteobacteria</taxon>
        <taxon>Sphingomonadales</taxon>
        <taxon>Sphingomonadaceae</taxon>
        <taxon>Sphingomonas</taxon>
    </lineage>
</organism>
<keyword evidence="1" id="KW-0472">Membrane</keyword>
<keyword evidence="1" id="KW-1133">Transmembrane helix</keyword>
<sequence length="97" mass="11892">MADRERNYCLFLDHRKYNRNIGCRRHDNLYGIAGGGTERRRWAVDREFYRTMRAQGDPMALPAFVVCLFFGWFFWNYHSGWWPWRGQLLRRFVKAPR</sequence>
<protein>
    <submittedName>
        <fullName evidence="2">Uncharacterized protein</fullName>
    </submittedName>
</protein>
<name>A0A245ZT65_9SPHN</name>
<keyword evidence="1" id="KW-0812">Transmembrane</keyword>
<evidence type="ECO:0000313" key="3">
    <source>
        <dbReference type="Proteomes" id="UP000197783"/>
    </source>
</evidence>
<evidence type="ECO:0000256" key="1">
    <source>
        <dbReference type="SAM" id="Phobius"/>
    </source>
</evidence>
<feature type="transmembrane region" description="Helical" evidence="1">
    <location>
        <begin position="59"/>
        <end position="75"/>
    </location>
</feature>
<dbReference type="EMBL" id="NBBJ01000001">
    <property type="protein sequence ID" value="OWK32945.1"/>
    <property type="molecule type" value="Genomic_DNA"/>
</dbReference>
<dbReference type="AlphaFoldDB" id="A0A245ZT65"/>
<accession>A0A245ZT65</accession>
<keyword evidence="3" id="KW-1185">Reference proteome</keyword>
<evidence type="ECO:0000313" key="2">
    <source>
        <dbReference type="EMBL" id="OWK32945.1"/>
    </source>
</evidence>
<dbReference type="RefSeq" id="WP_088332888.1">
    <property type="nucleotide sequence ID" value="NZ_NBBJ01000001.1"/>
</dbReference>
<comment type="caution">
    <text evidence="2">The sequence shown here is derived from an EMBL/GenBank/DDBJ whole genome shotgun (WGS) entry which is preliminary data.</text>
</comment>